<evidence type="ECO:0000259" key="1">
    <source>
        <dbReference type="Pfam" id="PF13538"/>
    </source>
</evidence>
<dbReference type="InParanoid" id="A0A1I2F9M0"/>
<dbReference type="OrthoDB" id="9763659at2"/>
<keyword evidence="2" id="KW-0067">ATP-binding</keyword>
<dbReference type="PANTHER" id="PTHR43788:SF8">
    <property type="entry name" value="DNA-BINDING PROTEIN SMUBP-2"/>
    <property type="match status" value="1"/>
</dbReference>
<gene>
    <name evidence="2" type="ORF">SAMN05444380_1274</name>
</gene>
<proteinExistence type="predicted"/>
<dbReference type="RefSeq" id="WP_010527781.1">
    <property type="nucleotide sequence ID" value="NZ_AFSL01000062.1"/>
</dbReference>
<keyword evidence="2" id="KW-0347">Helicase</keyword>
<accession>A0A1I2F9M0</accession>
<dbReference type="InterPro" id="IPR027785">
    <property type="entry name" value="UvrD-like_helicase_C"/>
</dbReference>
<keyword evidence="2" id="KW-0547">Nucleotide-binding</keyword>
<keyword evidence="3" id="KW-1185">Reference proteome</keyword>
<dbReference type="Gene3D" id="3.40.50.300">
    <property type="entry name" value="P-loop containing nucleotide triphosphate hydrolases"/>
    <property type="match status" value="2"/>
</dbReference>
<sequence>MNKIDNQILTINKVICKNIDKFDACDRGILSQIILSQLRNFVEHISLKIYDKGKNLDNSYENIKKAIKYVKSIGKLKFLSNFHKLLQISTSHYTLDEENSERLMLKYHEYLIKVKSYLKEVYNLDVLENIDKFPLKIDSTLFEYYEKIAEKLNQSNTGRKISSYNDRYYIQKIKPFVVNYKVYYEVTLTRANDYVSKFDRIIAFTKLDISSNYAVKLRTSYDSINILDKNMPIQIIDNWEVSIRPCEIDHFADFFGKHPKIGGTKEIYQLMKYLTETGFNLVDLIDFTDNQFNHIKEKITNNANATPFLNILEKCRSLTKGKHDGHIVIRYLLYKLNNKILKKQFNKNPCPKLSNLYLDYGCIPFDQIPFNSSLKNHNPKLLDLYRCIDTTNREHELLARLIKINTEQKGQLYTPKSNITNFENIEKLIDEYNDNIYHKHNHRKIDIFKNNIFIRGYEDDTYQIIEKLKKMSSEGIKNYSNSVMSWLQTSSYKIDCNEKKKALIQMFEKSRVALIYGAAGTGKSTMINHISNFFNENKKLYLANTNPAVDNLKRKVSTANCTFKTITKFLSNSNNETNYDLLIIDECSTTSNSNMLKVLEKASFKLLVLVGDVFQIESILFGNWFILAKAFVSSTAIFELKTPYRSNNKNLLALWENVRNLNNNILECLARNNYSITIDESIFDQTENDEIILCLNYDGLYGINNINRFLQATNKNTPIEWGTHIYKINDPILFNETDRFTPLIYNNLKGRITNIKVYSNKIQFDIEVDKVINEFEAENYDFELLDNAKNGNSIIRFCVNKNKSTDEDDDISSNSIVPFQVAYAISIHKAQGLEYRSVKIVITNEVEEMISHNIFYTAITRAREKLKIYWTPETEAKILKNFKKKSIKLDASILNSKYEL</sequence>
<dbReference type="eggNOG" id="COG0507">
    <property type="taxonomic scope" value="Bacteria"/>
</dbReference>
<dbReference type="CDD" id="cd18809">
    <property type="entry name" value="SF1_C_RecD"/>
    <property type="match status" value="1"/>
</dbReference>
<name>A0A1I2F9M0_9BACT</name>
<dbReference type="AlphaFoldDB" id="A0A1I2F9M0"/>
<dbReference type="SUPFAM" id="SSF52540">
    <property type="entry name" value="P-loop containing nucleoside triphosphate hydrolases"/>
    <property type="match status" value="2"/>
</dbReference>
<dbReference type="STRING" id="385682.SAMN05444380_1274"/>
<feature type="domain" description="UvrD-like helicase C-terminal" evidence="1">
    <location>
        <begin position="822"/>
        <end position="867"/>
    </location>
</feature>
<evidence type="ECO:0000313" key="2">
    <source>
        <dbReference type="EMBL" id="SFF01230.1"/>
    </source>
</evidence>
<dbReference type="InterPro" id="IPR050534">
    <property type="entry name" value="Coronavir_polyprotein_1ab"/>
</dbReference>
<evidence type="ECO:0000313" key="3">
    <source>
        <dbReference type="Proteomes" id="UP000181976"/>
    </source>
</evidence>
<dbReference type="Pfam" id="PF13538">
    <property type="entry name" value="UvrD_C_2"/>
    <property type="match status" value="1"/>
</dbReference>
<dbReference type="Pfam" id="PF13604">
    <property type="entry name" value="AAA_30"/>
    <property type="match status" value="1"/>
</dbReference>
<keyword evidence="2" id="KW-0378">Hydrolase</keyword>
<dbReference type="EMBL" id="FONA01000027">
    <property type="protein sequence ID" value="SFF01230.1"/>
    <property type="molecule type" value="Genomic_DNA"/>
</dbReference>
<reference evidence="2 3" key="1">
    <citation type="submission" date="2016-10" db="EMBL/GenBank/DDBJ databases">
        <authorList>
            <person name="de Groot N.N."/>
        </authorList>
    </citation>
    <scope>NUCLEOTIDE SEQUENCE [LARGE SCALE GENOMIC DNA]</scope>
    <source>
        <strain evidence="2 3">DSM 19012</strain>
    </source>
</reference>
<protein>
    <submittedName>
        <fullName evidence="2">UvrD-like helicase C-terminal domain-containing protein</fullName>
    </submittedName>
</protein>
<dbReference type="Proteomes" id="UP000181976">
    <property type="component" value="Unassembled WGS sequence"/>
</dbReference>
<dbReference type="InterPro" id="IPR027417">
    <property type="entry name" value="P-loop_NTPase"/>
</dbReference>
<dbReference type="GO" id="GO:0043139">
    <property type="term" value="F:5'-3' DNA helicase activity"/>
    <property type="evidence" value="ECO:0007669"/>
    <property type="project" value="TreeGrafter"/>
</dbReference>
<organism evidence="2 3">
    <name type="scientific">Thermophagus xiamenensis</name>
    <dbReference type="NCBI Taxonomy" id="385682"/>
    <lineage>
        <taxon>Bacteria</taxon>
        <taxon>Pseudomonadati</taxon>
        <taxon>Bacteroidota</taxon>
        <taxon>Bacteroidia</taxon>
        <taxon>Marinilabiliales</taxon>
        <taxon>Marinilabiliaceae</taxon>
        <taxon>Thermophagus</taxon>
    </lineage>
</organism>
<dbReference type="PANTHER" id="PTHR43788">
    <property type="entry name" value="DNA2/NAM7 HELICASE FAMILY MEMBER"/>
    <property type="match status" value="1"/>
</dbReference>